<accession>A0AAD8E265</accession>
<reference evidence="1" key="2">
    <citation type="submission" date="2023-05" db="EMBL/GenBank/DDBJ databases">
        <authorList>
            <person name="Fouks B."/>
        </authorList>
    </citation>
    <scope>NUCLEOTIDE SEQUENCE</scope>
    <source>
        <strain evidence="1">Stay&amp;Tobe</strain>
        <tissue evidence="1">Testes</tissue>
    </source>
</reference>
<gene>
    <name evidence="1" type="ORF">L9F63_008392</name>
</gene>
<feature type="non-terminal residue" evidence="1">
    <location>
        <position position="184"/>
    </location>
</feature>
<organism evidence="1 2">
    <name type="scientific">Diploptera punctata</name>
    <name type="common">Pacific beetle cockroach</name>
    <dbReference type="NCBI Taxonomy" id="6984"/>
    <lineage>
        <taxon>Eukaryota</taxon>
        <taxon>Metazoa</taxon>
        <taxon>Ecdysozoa</taxon>
        <taxon>Arthropoda</taxon>
        <taxon>Hexapoda</taxon>
        <taxon>Insecta</taxon>
        <taxon>Pterygota</taxon>
        <taxon>Neoptera</taxon>
        <taxon>Polyneoptera</taxon>
        <taxon>Dictyoptera</taxon>
        <taxon>Blattodea</taxon>
        <taxon>Blaberoidea</taxon>
        <taxon>Blaberidae</taxon>
        <taxon>Diplopterinae</taxon>
        <taxon>Diploptera</taxon>
    </lineage>
</organism>
<dbReference type="Proteomes" id="UP001233999">
    <property type="component" value="Unassembled WGS sequence"/>
</dbReference>
<dbReference type="AlphaFoldDB" id="A0AAD8E265"/>
<comment type="caution">
    <text evidence="1">The sequence shown here is derived from an EMBL/GenBank/DDBJ whole genome shotgun (WGS) entry which is preliminary data.</text>
</comment>
<name>A0AAD8E265_DIPPU</name>
<feature type="non-terminal residue" evidence="1">
    <location>
        <position position="1"/>
    </location>
</feature>
<evidence type="ECO:0000313" key="1">
    <source>
        <dbReference type="EMBL" id="KAJ9574211.1"/>
    </source>
</evidence>
<reference evidence="1" key="1">
    <citation type="journal article" date="2023" name="IScience">
        <title>Live-bearing cockroach genome reveals convergent evolutionary mechanisms linked to viviparity in insects and beyond.</title>
        <authorList>
            <person name="Fouks B."/>
            <person name="Harrison M.C."/>
            <person name="Mikhailova A.A."/>
            <person name="Marchal E."/>
            <person name="English S."/>
            <person name="Carruthers M."/>
            <person name="Jennings E.C."/>
            <person name="Chiamaka E.L."/>
            <person name="Frigard R.A."/>
            <person name="Pippel M."/>
            <person name="Attardo G.M."/>
            <person name="Benoit J.B."/>
            <person name="Bornberg-Bauer E."/>
            <person name="Tobe S.S."/>
        </authorList>
    </citation>
    <scope>NUCLEOTIDE SEQUENCE</scope>
    <source>
        <strain evidence="1">Stay&amp;Tobe</strain>
    </source>
</reference>
<evidence type="ECO:0000313" key="2">
    <source>
        <dbReference type="Proteomes" id="UP001233999"/>
    </source>
</evidence>
<sequence>SHLVIATRHCAVEGIRQKMLSAKQKQEHKSEGKNYSSRNVPQLLLTAVKSRQPTNRFSSGVTNNQIVLTLYNPGPASAAGHTIGEKLGNKIRFLKNQNIENCSNSMRWDSRGCYNTSDLRKPVADINLSLFEITVRDLNQNAKKKKIQWTMQNAAEFAATASPANFMGTKIESINPKKNFKYCC</sequence>
<protein>
    <submittedName>
        <fullName evidence="1">Uncharacterized protein</fullName>
    </submittedName>
</protein>
<proteinExistence type="predicted"/>
<keyword evidence="2" id="KW-1185">Reference proteome</keyword>
<dbReference type="EMBL" id="JASPKZ010010651">
    <property type="protein sequence ID" value="KAJ9574211.1"/>
    <property type="molecule type" value="Genomic_DNA"/>
</dbReference>